<keyword evidence="3" id="KW-1185">Reference proteome</keyword>
<sequence>MDHISLYTKINSLPNDIKSEVNDFIDFLLKK</sequence>
<dbReference type="AlphaFoldDB" id="A0A7K3WV45"/>
<dbReference type="EMBL" id="JAAGVY010000060">
    <property type="protein sequence ID" value="NEN25559.1"/>
    <property type="molecule type" value="Genomic_DNA"/>
</dbReference>
<protein>
    <submittedName>
        <fullName evidence="2">DUF2281 domain-containing protein</fullName>
    </submittedName>
</protein>
<name>A0A7K3WV45_9FLAO</name>
<dbReference type="Pfam" id="PF10047">
    <property type="entry name" value="DUF2281"/>
    <property type="match status" value="1"/>
</dbReference>
<reference evidence="2 3" key="1">
    <citation type="submission" date="2020-02" db="EMBL/GenBank/DDBJ databases">
        <title>Out from the shadows clarifying the taxonomy of the family Cryomorphaceae and related taxa by utilizing the GTDB taxonomic framework.</title>
        <authorList>
            <person name="Bowman J.P."/>
        </authorList>
    </citation>
    <scope>NUCLEOTIDE SEQUENCE [LARGE SCALE GENOMIC DNA]</scope>
    <source>
        <strain evidence="2 3">QSSC 1-22</strain>
    </source>
</reference>
<evidence type="ECO:0000313" key="2">
    <source>
        <dbReference type="EMBL" id="NEN25559.1"/>
    </source>
</evidence>
<gene>
    <name evidence="2" type="ORF">G3O08_18865</name>
</gene>
<dbReference type="InterPro" id="IPR018739">
    <property type="entry name" value="DUF2281"/>
</dbReference>
<comment type="caution">
    <text evidence="2">The sequence shown here is derived from an EMBL/GenBank/DDBJ whole genome shotgun (WGS) entry which is preliminary data.</text>
</comment>
<dbReference type="Proteomes" id="UP000486602">
    <property type="component" value="Unassembled WGS sequence"/>
</dbReference>
<evidence type="ECO:0000259" key="1">
    <source>
        <dbReference type="Pfam" id="PF10047"/>
    </source>
</evidence>
<accession>A0A7K3WV45</accession>
<organism evidence="2 3">
    <name type="scientific">Cryomorpha ignava</name>
    <dbReference type="NCBI Taxonomy" id="101383"/>
    <lineage>
        <taxon>Bacteria</taxon>
        <taxon>Pseudomonadati</taxon>
        <taxon>Bacteroidota</taxon>
        <taxon>Flavobacteriia</taxon>
        <taxon>Flavobacteriales</taxon>
        <taxon>Cryomorphaceae</taxon>
        <taxon>Cryomorpha</taxon>
    </lineage>
</organism>
<evidence type="ECO:0000313" key="3">
    <source>
        <dbReference type="Proteomes" id="UP000486602"/>
    </source>
</evidence>
<feature type="domain" description="DUF2281" evidence="1">
    <location>
        <begin position="6"/>
        <end position="31"/>
    </location>
</feature>
<proteinExistence type="predicted"/>